<dbReference type="AlphaFoldDB" id="A0A382MQU9"/>
<dbReference type="InterPro" id="IPR015422">
    <property type="entry name" value="PyrdxlP-dep_Trfase_small"/>
</dbReference>
<evidence type="ECO:0008006" key="2">
    <source>
        <dbReference type="Google" id="ProtNLM"/>
    </source>
</evidence>
<evidence type="ECO:0000313" key="1">
    <source>
        <dbReference type="EMBL" id="SVC50828.1"/>
    </source>
</evidence>
<protein>
    <recommendedName>
        <fullName evidence="2">Aminotransferase class I/classII domain-containing protein</fullName>
    </recommendedName>
</protein>
<reference evidence="1" key="1">
    <citation type="submission" date="2018-05" db="EMBL/GenBank/DDBJ databases">
        <authorList>
            <person name="Lanie J.A."/>
            <person name="Ng W.-L."/>
            <person name="Kazmierczak K.M."/>
            <person name="Andrzejewski T.M."/>
            <person name="Davidsen T.M."/>
            <person name="Wayne K.J."/>
            <person name="Tettelin H."/>
            <person name="Glass J.I."/>
            <person name="Rusch D."/>
            <person name="Podicherti R."/>
            <person name="Tsui H.-C.T."/>
            <person name="Winkler M.E."/>
        </authorList>
    </citation>
    <scope>NUCLEOTIDE SEQUENCE</scope>
</reference>
<proteinExistence type="predicted"/>
<sequence length="52" mass="5978">MTLYAERTFKIDTENAFKVGPHIVKVEKERAPVVKLNRGEPDFPVPSHIKDE</sequence>
<name>A0A382MQU9_9ZZZZ</name>
<organism evidence="1">
    <name type="scientific">marine metagenome</name>
    <dbReference type="NCBI Taxonomy" id="408172"/>
    <lineage>
        <taxon>unclassified sequences</taxon>
        <taxon>metagenomes</taxon>
        <taxon>ecological metagenomes</taxon>
    </lineage>
</organism>
<gene>
    <name evidence="1" type="ORF">METZ01_LOCUS303682</name>
</gene>
<accession>A0A382MQU9</accession>
<feature type="non-terminal residue" evidence="1">
    <location>
        <position position="52"/>
    </location>
</feature>
<dbReference type="EMBL" id="UINC01095054">
    <property type="protein sequence ID" value="SVC50828.1"/>
    <property type="molecule type" value="Genomic_DNA"/>
</dbReference>
<dbReference type="Gene3D" id="3.90.1150.10">
    <property type="entry name" value="Aspartate Aminotransferase, domain 1"/>
    <property type="match status" value="1"/>
</dbReference>